<sequence length="415" mass="45767">MPRKAERQDALNNNNPTATPADFIDQNKPQSSGILQRMRRSRNFGGVMDGLIILVSGLVAILLCELLLRLVPSLQLPVGEGEYVYCGVPRGRHQSHALYGYTEIPGNSYFERFSPLDPWNRVQINRDGFRDNATGTGSPVFVLGDSMVRGSLVKESETFSSLLNAWHPQLLLKNYGTGGYGQPNEIRVYEDKGHSIPHNLVVVGLSLSTDLEDNAERAVLTPSSIDITVEPAGSGTKKPSLALQAHLYLWQNSKLYNWFYSTLLRPYVGDRASRRDIGHAIELTRRLFVRLADDARANGAELLVVILPGWAELVGRDDGLQPEKQREMIKALAAATPGVYVVDPTEKLSANDPMKTYGIGDKHLSPLGHFLVAEAIDQWLVNDWSGGKGLTVGEHQFVKTAPVEPDCLKFSQVGQ</sequence>
<geneLocation type="plasmid" evidence="3 5">
    <name>pA</name>
</geneLocation>
<keyword evidence="2" id="KW-0472">Membrane</keyword>
<evidence type="ECO:0000313" key="4">
    <source>
        <dbReference type="EMBL" id="WFP93692.1"/>
    </source>
</evidence>
<dbReference type="GO" id="GO:0016788">
    <property type="term" value="F:hydrolase activity, acting on ester bonds"/>
    <property type="evidence" value="ECO:0007669"/>
    <property type="project" value="UniProtKB-ARBA"/>
</dbReference>
<evidence type="ECO:0000256" key="2">
    <source>
        <dbReference type="SAM" id="Phobius"/>
    </source>
</evidence>
<feature type="compositionally biased region" description="Low complexity" evidence="1">
    <location>
        <begin position="12"/>
        <end position="21"/>
    </location>
</feature>
<feature type="region of interest" description="Disordered" evidence="1">
    <location>
        <begin position="1"/>
        <end position="26"/>
    </location>
</feature>
<feature type="transmembrane region" description="Helical" evidence="2">
    <location>
        <begin position="47"/>
        <end position="68"/>
    </location>
</feature>
<dbReference type="EMBL" id="CP098808">
    <property type="protein sequence ID" value="USJ26304.1"/>
    <property type="molecule type" value="Genomic_DNA"/>
</dbReference>
<dbReference type="Gene3D" id="3.40.50.1110">
    <property type="entry name" value="SGNH hydrolase"/>
    <property type="match status" value="1"/>
</dbReference>
<proteinExistence type="predicted"/>
<keyword evidence="6" id="KW-1185">Reference proteome</keyword>
<dbReference type="GeneID" id="29522086"/>
<dbReference type="RefSeq" id="WP_034789684.1">
    <property type="nucleotide sequence ID" value="NZ_CP015881.1"/>
</dbReference>
<evidence type="ECO:0000313" key="6">
    <source>
        <dbReference type="Proteomes" id="UP001214094"/>
    </source>
</evidence>
<keyword evidence="2" id="KW-1133">Transmembrane helix</keyword>
<dbReference type="InterPro" id="IPR036514">
    <property type="entry name" value="SGNH_hydro_sf"/>
</dbReference>
<reference evidence="4 6" key="2">
    <citation type="submission" date="2023-03" db="EMBL/GenBank/DDBJ databases">
        <title>Comparative genome and transcriptome analysis combination mining strategies for increasing vitamin B12 production of Ensifer adhaerens strain.</title>
        <authorList>
            <person name="Yongheng L."/>
        </authorList>
    </citation>
    <scope>NUCLEOTIDE SEQUENCE [LARGE SCALE GENOMIC DNA]</scope>
    <source>
        <strain evidence="4 6">Casida A-T305</strain>
        <plasmid evidence="4 6">unnamedA</plasmid>
    </source>
</reference>
<dbReference type="Proteomes" id="UP001214094">
    <property type="component" value="Plasmid unnamedA"/>
</dbReference>
<protein>
    <submittedName>
        <fullName evidence="3">SGNH/GDSL hydrolase family protein</fullName>
    </submittedName>
</protein>
<gene>
    <name evidence="3" type="ORF">NE863_20265</name>
    <name evidence="4" type="ORF">P4B07_20860</name>
</gene>
<dbReference type="Proteomes" id="UP001055460">
    <property type="component" value="Plasmid pA"/>
</dbReference>
<geneLocation type="plasmid" evidence="4 6">
    <name>unnamedA</name>
</geneLocation>
<dbReference type="AlphaFoldDB" id="A0A9Q9DCC3"/>
<evidence type="ECO:0000256" key="1">
    <source>
        <dbReference type="SAM" id="MobiDB-lite"/>
    </source>
</evidence>
<keyword evidence="3" id="KW-0614">Plasmid</keyword>
<dbReference type="KEGG" id="eah:FA04_20580"/>
<keyword evidence="2" id="KW-0812">Transmembrane</keyword>
<dbReference type="EMBL" id="CP121309">
    <property type="protein sequence ID" value="WFP93692.1"/>
    <property type="molecule type" value="Genomic_DNA"/>
</dbReference>
<evidence type="ECO:0000313" key="5">
    <source>
        <dbReference type="Proteomes" id="UP001055460"/>
    </source>
</evidence>
<organism evidence="3 5">
    <name type="scientific">Ensifer adhaerens</name>
    <name type="common">Sinorhizobium morelense</name>
    <dbReference type="NCBI Taxonomy" id="106592"/>
    <lineage>
        <taxon>Bacteria</taxon>
        <taxon>Pseudomonadati</taxon>
        <taxon>Pseudomonadota</taxon>
        <taxon>Alphaproteobacteria</taxon>
        <taxon>Hyphomicrobiales</taxon>
        <taxon>Rhizobiaceae</taxon>
        <taxon>Sinorhizobium/Ensifer group</taxon>
        <taxon>Ensifer</taxon>
    </lineage>
</organism>
<dbReference type="SUPFAM" id="SSF52266">
    <property type="entry name" value="SGNH hydrolase"/>
    <property type="match status" value="1"/>
</dbReference>
<dbReference type="OrthoDB" id="8416739at2"/>
<name>A0A9Q9DCC3_ENSAD</name>
<evidence type="ECO:0000313" key="3">
    <source>
        <dbReference type="EMBL" id="USJ26304.1"/>
    </source>
</evidence>
<accession>A0A9Q9DCC3</accession>
<reference evidence="3" key="1">
    <citation type="submission" date="2022-06" db="EMBL/GenBank/DDBJ databases">
        <title>Physiological and biochemical characterization and genomic elucidation of a strain of the genus Ensifer adhaerens M8 that combines arsenic oxidation and chromium reduction.</title>
        <authorList>
            <person name="Li X."/>
            <person name="Yu c."/>
        </authorList>
    </citation>
    <scope>NUCLEOTIDE SEQUENCE</scope>
    <source>
        <strain evidence="3">M8</strain>
        <plasmid evidence="3">pA</plasmid>
    </source>
</reference>
<keyword evidence="3" id="KW-0378">Hydrolase</keyword>